<evidence type="ECO:0000313" key="1">
    <source>
        <dbReference type="EMBL" id="MBC3759932.1"/>
    </source>
</evidence>
<dbReference type="AlphaFoldDB" id="A0A923HKE3"/>
<comment type="caution">
    <text evidence="1">The sequence shown here is derived from an EMBL/GenBank/DDBJ whole genome shotgun (WGS) entry which is preliminary data.</text>
</comment>
<dbReference type="PROSITE" id="PS51257">
    <property type="entry name" value="PROKAR_LIPOPROTEIN"/>
    <property type="match status" value="1"/>
</dbReference>
<sequence length="210" mass="23964">MKKQIITILGFIFVLSCQTLPRRGYENIKARAFKTHIDSLKIVPESKLELKKFQRLTLGKEDLSLYYFMGSDSNKIESLYETAQIDIPKSGTYLITIESICSPLGFENLIFVPLLQVRDKLNNKKIEITQLSSELLPPSFRSSSLLKKTWIFNAEKKGSYLLLIYSDNTKLNFPLGQQSSMGYYGTLTYTVATFKSNVSGSFRVKVEELE</sequence>
<name>A0A923HKE3_9FLAO</name>
<reference evidence="1" key="1">
    <citation type="submission" date="2020-08" db="EMBL/GenBank/DDBJ databases">
        <title>Hyunsoonleella sp. strain SJ7 genome sequencing and assembly.</title>
        <authorList>
            <person name="Kim I."/>
        </authorList>
    </citation>
    <scope>NUCLEOTIDE SEQUENCE</scope>
    <source>
        <strain evidence="1">SJ7</strain>
    </source>
</reference>
<dbReference type="RefSeq" id="WP_186563906.1">
    <property type="nucleotide sequence ID" value="NZ_JACNMF010000007.1"/>
</dbReference>
<proteinExistence type="predicted"/>
<dbReference type="EMBL" id="JACNMF010000007">
    <property type="protein sequence ID" value="MBC3759932.1"/>
    <property type="molecule type" value="Genomic_DNA"/>
</dbReference>
<keyword evidence="2" id="KW-1185">Reference proteome</keyword>
<accession>A0A923HKE3</accession>
<dbReference type="Proteomes" id="UP000656244">
    <property type="component" value="Unassembled WGS sequence"/>
</dbReference>
<gene>
    <name evidence="1" type="ORF">H7U19_16080</name>
</gene>
<evidence type="ECO:0008006" key="3">
    <source>
        <dbReference type="Google" id="ProtNLM"/>
    </source>
</evidence>
<organism evidence="1 2">
    <name type="scientific">Hyunsoonleella aquatilis</name>
    <dbReference type="NCBI Taxonomy" id="2762758"/>
    <lineage>
        <taxon>Bacteria</taxon>
        <taxon>Pseudomonadati</taxon>
        <taxon>Bacteroidota</taxon>
        <taxon>Flavobacteriia</taxon>
        <taxon>Flavobacteriales</taxon>
        <taxon>Flavobacteriaceae</taxon>
    </lineage>
</organism>
<evidence type="ECO:0000313" key="2">
    <source>
        <dbReference type="Proteomes" id="UP000656244"/>
    </source>
</evidence>
<protein>
    <recommendedName>
        <fullName evidence="3">Lipoprotein</fullName>
    </recommendedName>
</protein>